<keyword evidence="4" id="KW-0572">Peptidoglycan-anchor</keyword>
<keyword evidence="2" id="KW-0964">Secreted</keyword>
<sequence>MHIRVEKLPKTGGTSSEYLVVLGLGLIGLGYAFKKRR</sequence>
<dbReference type="RefSeq" id="WP_208429735.1">
    <property type="nucleotide sequence ID" value="NZ_JAEPRJ010000001.1"/>
</dbReference>
<comment type="caution">
    <text evidence="7">The sequence shown here is derived from an EMBL/GenBank/DDBJ whole genome shotgun (WGS) entry which is preliminary data.</text>
</comment>
<evidence type="ECO:0000313" key="7">
    <source>
        <dbReference type="EMBL" id="MBK5898305.1"/>
    </source>
</evidence>
<evidence type="ECO:0000313" key="8">
    <source>
        <dbReference type="Proteomes" id="UP000604730"/>
    </source>
</evidence>
<dbReference type="NCBIfam" id="TIGR01167">
    <property type="entry name" value="LPXTG_anchor"/>
    <property type="match status" value="1"/>
</dbReference>
<keyword evidence="1" id="KW-0134">Cell wall</keyword>
<evidence type="ECO:0000256" key="2">
    <source>
        <dbReference type="ARBA" id="ARBA00022525"/>
    </source>
</evidence>
<keyword evidence="5" id="KW-1133">Transmembrane helix</keyword>
<evidence type="ECO:0000256" key="3">
    <source>
        <dbReference type="ARBA" id="ARBA00022729"/>
    </source>
</evidence>
<feature type="domain" description="Gram-positive cocci surface proteins LPxTG" evidence="6">
    <location>
        <begin position="8"/>
        <end position="37"/>
    </location>
</feature>
<accession>A0ABS1J2M3</accession>
<dbReference type="PROSITE" id="PS50847">
    <property type="entry name" value="GRAM_POS_ANCHORING"/>
    <property type="match status" value="1"/>
</dbReference>
<evidence type="ECO:0000259" key="6">
    <source>
        <dbReference type="PROSITE" id="PS50847"/>
    </source>
</evidence>
<proteinExistence type="predicted"/>
<protein>
    <submittedName>
        <fullName evidence="7">LPXTG cell wall anchor domain-containing protein</fullName>
    </submittedName>
</protein>
<dbReference type="InterPro" id="IPR019931">
    <property type="entry name" value="LPXTG_anchor"/>
</dbReference>
<dbReference type="Proteomes" id="UP000604730">
    <property type="component" value="Unassembled WGS sequence"/>
</dbReference>
<dbReference type="EMBL" id="JAEPRJ010000001">
    <property type="protein sequence ID" value="MBK5898305.1"/>
    <property type="molecule type" value="Genomic_DNA"/>
</dbReference>
<gene>
    <name evidence="7" type="ORF">JJN12_11025</name>
</gene>
<feature type="transmembrane region" description="Helical" evidence="5">
    <location>
        <begin position="15"/>
        <end position="33"/>
    </location>
</feature>
<reference evidence="7 8" key="1">
    <citation type="submission" date="2021-01" db="EMBL/GenBank/DDBJ databases">
        <title>Isolation and description of Catonella massiliensis sp. nov., a novel Catonella species, isolated from a stable periodontitis subject.</title>
        <authorList>
            <person name="Antezack A."/>
            <person name="Boxberger M."/>
            <person name="La Scola B."/>
            <person name="Monnet-Corti V."/>
        </authorList>
    </citation>
    <scope>NUCLEOTIDE SEQUENCE [LARGE SCALE GENOMIC DNA]</scope>
    <source>
        <strain evidence="7 8">Marseille-Q4567</strain>
    </source>
</reference>
<evidence type="ECO:0000256" key="4">
    <source>
        <dbReference type="ARBA" id="ARBA00023088"/>
    </source>
</evidence>
<organism evidence="7 8">
    <name type="scientific">Catonella massiliensis</name>
    <dbReference type="NCBI Taxonomy" id="2799636"/>
    <lineage>
        <taxon>Bacteria</taxon>
        <taxon>Bacillati</taxon>
        <taxon>Bacillota</taxon>
        <taxon>Clostridia</taxon>
        <taxon>Lachnospirales</taxon>
        <taxon>Lachnospiraceae</taxon>
        <taxon>Catonella</taxon>
    </lineage>
</organism>
<dbReference type="Pfam" id="PF00746">
    <property type="entry name" value="Gram_pos_anchor"/>
    <property type="match status" value="1"/>
</dbReference>
<evidence type="ECO:0000256" key="5">
    <source>
        <dbReference type="SAM" id="Phobius"/>
    </source>
</evidence>
<keyword evidence="3" id="KW-0732">Signal</keyword>
<keyword evidence="8" id="KW-1185">Reference proteome</keyword>
<keyword evidence="5" id="KW-0812">Transmembrane</keyword>
<evidence type="ECO:0000256" key="1">
    <source>
        <dbReference type="ARBA" id="ARBA00022512"/>
    </source>
</evidence>
<name>A0ABS1J2M3_9FIRM</name>
<keyword evidence="5" id="KW-0472">Membrane</keyword>